<sequence>MACSSGQNNAETLEGFHEVNLASPTTPDLQNQSDQRPAIRHTTPPTSLYRTHSLGAPPPGLPTSLRADQLPTQPVYSAPRHSHNGSVPGLEAESAEFMSGEDGEECGALSDSLSRLRSPSVMEVREKGYERLKEELAKAQRELLLKDEECERLSKVRDQLGQELEELTASLFQEAHKMVREANVKQANAEKQLKEALGKIDVLQAEVQALKTLVLSSPTSPVGELPSVGTGGGVKTPFRKGHSRNKSTSSAMLGTQPDPSATQPIVRECREVDGQLFSEFKAWKEEPTFDRSCSFLERIYREDIYPCLTFNKSELGSAILEAVEQNTLSVEPVGFQPLPVVKASAVECGGPNGRRSELVTKCALSGQTKTCKHRIKFGDSSSYYYVSPYCRYRITAVCNFFTYIRYIHQGLVKQQDEQMFWEVMQLRREMSLAKLGYYKDQL</sequence>
<dbReference type="InterPro" id="IPR040351">
    <property type="entry name" value="RAB3IL/RAB3IP/Sec2"/>
</dbReference>
<feature type="region of interest" description="Disordered" evidence="4">
    <location>
        <begin position="221"/>
        <end position="263"/>
    </location>
</feature>
<protein>
    <recommendedName>
        <fullName evidence="5">GDP/GTP exchange factor Sec2 N-terminal domain-containing protein</fullName>
    </recommendedName>
</protein>
<evidence type="ECO:0000256" key="2">
    <source>
        <dbReference type="ARBA" id="ARBA00025794"/>
    </source>
</evidence>
<reference evidence="6" key="3">
    <citation type="submission" date="2025-08" db="UniProtKB">
        <authorList>
            <consortium name="Ensembl"/>
        </authorList>
    </citation>
    <scope>IDENTIFICATION</scope>
</reference>
<dbReference type="GeneTree" id="ENSGT00940000157998"/>
<dbReference type="Pfam" id="PF25555">
    <property type="entry name" value="RAB3A-like_C"/>
    <property type="match status" value="1"/>
</dbReference>
<proteinExistence type="inferred from homology"/>
<reference evidence="7" key="2">
    <citation type="submission" date="2023-03" db="EMBL/GenBank/DDBJ databases">
        <authorList>
            <consortium name="Wellcome Sanger Institute Data Sharing"/>
        </authorList>
    </citation>
    <scope>NUCLEOTIDE SEQUENCE [LARGE SCALE GENOMIC DNA]</scope>
</reference>
<dbReference type="InterPro" id="IPR009449">
    <property type="entry name" value="Sec2_N"/>
</dbReference>
<dbReference type="PANTHER" id="PTHR14430">
    <property type="entry name" value="RABIN3-RELATED"/>
    <property type="match status" value="1"/>
</dbReference>
<feature type="domain" description="GDP/GTP exchange factor Sec2 N-terminal" evidence="5">
    <location>
        <begin position="127"/>
        <end position="212"/>
    </location>
</feature>
<evidence type="ECO:0000313" key="7">
    <source>
        <dbReference type="Proteomes" id="UP000265100"/>
    </source>
</evidence>
<evidence type="ECO:0000259" key="5">
    <source>
        <dbReference type="Pfam" id="PF06428"/>
    </source>
</evidence>
<keyword evidence="7" id="KW-1185">Reference proteome</keyword>
<dbReference type="Ensembl" id="ENSACLT00000019201.2">
    <property type="protein sequence ID" value="ENSACLP00000018762.2"/>
    <property type="gene ID" value="ENSACLG00000012765.2"/>
</dbReference>
<dbReference type="Pfam" id="PF06428">
    <property type="entry name" value="Sec2p"/>
    <property type="match status" value="1"/>
</dbReference>
<evidence type="ECO:0000256" key="3">
    <source>
        <dbReference type="SAM" id="Coils"/>
    </source>
</evidence>
<evidence type="ECO:0000256" key="1">
    <source>
        <dbReference type="ARBA" id="ARBA00023054"/>
    </source>
</evidence>
<keyword evidence="1 3" id="KW-0175">Coiled coil</keyword>
<reference evidence="6" key="4">
    <citation type="submission" date="2025-09" db="UniProtKB">
        <authorList>
            <consortium name="Ensembl"/>
        </authorList>
    </citation>
    <scope>IDENTIFICATION</scope>
</reference>
<feature type="compositionally biased region" description="Polar residues" evidence="4">
    <location>
        <begin position="22"/>
        <end position="35"/>
    </location>
</feature>
<dbReference type="GO" id="GO:0005085">
    <property type="term" value="F:guanyl-nucleotide exchange factor activity"/>
    <property type="evidence" value="ECO:0007669"/>
    <property type="project" value="InterPro"/>
</dbReference>
<evidence type="ECO:0000313" key="6">
    <source>
        <dbReference type="Ensembl" id="ENSACLP00000018762.2"/>
    </source>
</evidence>
<feature type="compositionally biased region" description="Polar residues" evidence="4">
    <location>
        <begin position="246"/>
        <end position="263"/>
    </location>
</feature>
<name>A0A3P8PP17_ASTCA</name>
<dbReference type="PANTHER" id="PTHR14430:SF2">
    <property type="entry name" value="RAB-3A-INTERACTING PROTEIN"/>
    <property type="match status" value="1"/>
</dbReference>
<dbReference type="Bgee" id="ENSACLG00000012765">
    <property type="expression patterns" value="Expressed in testis and 7 other cell types or tissues"/>
</dbReference>
<accession>A0A3P8PP17</accession>
<feature type="region of interest" description="Disordered" evidence="4">
    <location>
        <begin position="1"/>
        <end position="67"/>
    </location>
</feature>
<evidence type="ECO:0000256" key="4">
    <source>
        <dbReference type="SAM" id="MobiDB-lite"/>
    </source>
</evidence>
<feature type="compositionally biased region" description="Polar residues" evidence="4">
    <location>
        <begin position="1"/>
        <end position="11"/>
    </location>
</feature>
<feature type="coiled-coil region" evidence="3">
    <location>
        <begin position="122"/>
        <end position="213"/>
    </location>
</feature>
<dbReference type="AlphaFoldDB" id="A0A3P8PP17"/>
<dbReference type="SUPFAM" id="SSF144284">
    <property type="entry name" value="Sec2 N-terminal region"/>
    <property type="match status" value="1"/>
</dbReference>
<organism evidence="6 7">
    <name type="scientific">Astatotilapia calliptera</name>
    <name type="common">Eastern happy</name>
    <name type="synonym">Chromis callipterus</name>
    <dbReference type="NCBI Taxonomy" id="8154"/>
    <lineage>
        <taxon>Eukaryota</taxon>
        <taxon>Metazoa</taxon>
        <taxon>Chordata</taxon>
        <taxon>Craniata</taxon>
        <taxon>Vertebrata</taxon>
        <taxon>Euteleostomi</taxon>
        <taxon>Actinopterygii</taxon>
        <taxon>Neopterygii</taxon>
        <taxon>Teleostei</taxon>
        <taxon>Neoteleostei</taxon>
        <taxon>Acanthomorphata</taxon>
        <taxon>Ovalentaria</taxon>
        <taxon>Cichlomorphae</taxon>
        <taxon>Cichliformes</taxon>
        <taxon>Cichlidae</taxon>
        <taxon>African cichlids</taxon>
        <taxon>Pseudocrenilabrinae</taxon>
        <taxon>Haplochromini</taxon>
        <taxon>Astatotilapia</taxon>
    </lineage>
</organism>
<dbReference type="Gene3D" id="1.20.5.4880">
    <property type="match status" value="1"/>
</dbReference>
<reference evidence="6 7" key="1">
    <citation type="submission" date="2018-05" db="EMBL/GenBank/DDBJ databases">
        <authorList>
            <person name="Datahose"/>
        </authorList>
    </citation>
    <scope>NUCLEOTIDE SEQUENCE</scope>
</reference>
<dbReference type="GO" id="GO:0006887">
    <property type="term" value="P:exocytosis"/>
    <property type="evidence" value="ECO:0007669"/>
    <property type="project" value="TreeGrafter"/>
</dbReference>
<dbReference type="GO" id="GO:0070319">
    <property type="term" value="C:Golgi to plasma membrane transport vesicle"/>
    <property type="evidence" value="ECO:0007669"/>
    <property type="project" value="TreeGrafter"/>
</dbReference>
<comment type="similarity">
    <text evidence="2">Belongs to the SEC2 family.</text>
</comment>
<dbReference type="Proteomes" id="UP000265100">
    <property type="component" value="Chromosome 17"/>
</dbReference>